<feature type="transmembrane region" description="Helical" evidence="1">
    <location>
        <begin position="88"/>
        <end position="105"/>
    </location>
</feature>
<name>A0A7W3UJK9_9LACO</name>
<evidence type="ECO:0000256" key="1">
    <source>
        <dbReference type="SAM" id="Phobius"/>
    </source>
</evidence>
<proteinExistence type="predicted"/>
<dbReference type="AlphaFoldDB" id="A0A7W3UJK9"/>
<feature type="transmembrane region" description="Helical" evidence="1">
    <location>
        <begin position="120"/>
        <end position="147"/>
    </location>
</feature>
<evidence type="ECO:0008006" key="4">
    <source>
        <dbReference type="Google" id="ProtNLM"/>
    </source>
</evidence>
<keyword evidence="1" id="KW-0472">Membrane</keyword>
<reference evidence="2 3" key="1">
    <citation type="submission" date="2020-07" db="EMBL/GenBank/DDBJ databases">
        <title>Description of Limosilactobacillus balticus sp. nov., Limosilactobacillus agrestis sp. nov., Limosilactobacillus albertensis sp. nov., Limosilactobacillus rudii sp. nov., Limosilactobacillus fastidiosus sp. nov., five novel Limosilactobacillus species isolated from the vertebrate gastrointestinal tract, and proposal of 6 subspecies of Limosilactobacillus reuteri adapted to the gastrointestinal tract of specific vertebrate hosts.</title>
        <authorList>
            <person name="Li F."/>
            <person name="Cheng C."/>
            <person name="Zheng J."/>
            <person name="Quevedo R.M."/>
            <person name="Li J."/>
            <person name="Roos S."/>
            <person name="Gaenzle M.G."/>
            <person name="Walter J."/>
        </authorList>
    </citation>
    <scope>NUCLEOTIDE SEQUENCE [LARGE SCALE GENOMIC DNA]</scope>
    <source>
        <strain evidence="2 3">STM2_1</strain>
    </source>
</reference>
<feature type="transmembrane region" description="Helical" evidence="1">
    <location>
        <begin position="159"/>
        <end position="182"/>
    </location>
</feature>
<feature type="transmembrane region" description="Helical" evidence="1">
    <location>
        <begin position="55"/>
        <end position="82"/>
    </location>
</feature>
<keyword evidence="1" id="KW-0812">Transmembrane</keyword>
<evidence type="ECO:0000313" key="2">
    <source>
        <dbReference type="EMBL" id="MBB1096776.1"/>
    </source>
</evidence>
<organism evidence="2 3">
    <name type="scientific">Limosilactobacillus rudii</name>
    <dbReference type="NCBI Taxonomy" id="2759755"/>
    <lineage>
        <taxon>Bacteria</taxon>
        <taxon>Bacillati</taxon>
        <taxon>Bacillota</taxon>
        <taxon>Bacilli</taxon>
        <taxon>Lactobacillales</taxon>
        <taxon>Lactobacillaceae</taxon>
        <taxon>Limosilactobacillus</taxon>
    </lineage>
</organism>
<accession>A0A7W3UJK9</accession>
<keyword evidence="3" id="KW-1185">Reference proteome</keyword>
<dbReference type="Proteomes" id="UP000517106">
    <property type="component" value="Unassembled WGS sequence"/>
</dbReference>
<keyword evidence="1" id="KW-1133">Transmembrane helix</keyword>
<evidence type="ECO:0000313" key="3">
    <source>
        <dbReference type="Proteomes" id="UP000517106"/>
    </source>
</evidence>
<feature type="transmembrane region" description="Helical" evidence="1">
    <location>
        <begin position="22"/>
        <end position="43"/>
    </location>
</feature>
<protein>
    <recommendedName>
        <fullName evidence="4">ECF transporter S component</fullName>
    </recommendedName>
</protein>
<gene>
    <name evidence="2" type="ORF">H5S09_02235</name>
</gene>
<comment type="caution">
    <text evidence="2">The sequence shown here is derived from an EMBL/GenBank/DDBJ whole genome shotgun (WGS) entry which is preliminary data.</text>
</comment>
<sequence length="230" mass="25056">MDARYDKEAFSMKKKQVLIKTLLAIVAGILMLLVSFTGFQTILPTGEAFMPLAGVIAVGIAVALGINISFIVTIISTIIMIVLGTADWVVLVDFIIILIVVGLILKKQVSLTIDLNHQQLLWLAIFTGLVQLFFISAFYGLIGLVLTGSPTGGLTFVQLIIPNALLTGLLYGFLVAPISLIFRWVARKALHIDNHHDDSNNSSGTKHQGSIIVDLRNSKSKDDKNKDSRN</sequence>
<dbReference type="EMBL" id="JACIVA010000030">
    <property type="protein sequence ID" value="MBB1096776.1"/>
    <property type="molecule type" value="Genomic_DNA"/>
</dbReference>